<keyword evidence="6 8" id="KW-1133">Transmembrane helix</keyword>
<proteinExistence type="inferred from homology"/>
<keyword evidence="5" id="KW-0133">Cell shape</keyword>
<feature type="transmembrane region" description="Helical" evidence="8">
    <location>
        <begin position="6"/>
        <end position="23"/>
    </location>
</feature>
<feature type="transmembrane region" description="Helical" evidence="8">
    <location>
        <begin position="57"/>
        <end position="77"/>
    </location>
</feature>
<dbReference type="GO" id="GO:0005886">
    <property type="term" value="C:plasma membrane"/>
    <property type="evidence" value="ECO:0007669"/>
    <property type="project" value="UniProtKB-SubCell"/>
</dbReference>
<feature type="transmembrane region" description="Helical" evidence="8">
    <location>
        <begin position="136"/>
        <end position="157"/>
    </location>
</feature>
<keyword evidence="4 8" id="KW-0812">Transmembrane</keyword>
<evidence type="ECO:0000256" key="4">
    <source>
        <dbReference type="ARBA" id="ARBA00022692"/>
    </source>
</evidence>
<dbReference type="AlphaFoldDB" id="F5YHX9"/>
<comment type="similarity">
    <text evidence="2">Belongs to the MreD family.</text>
</comment>
<evidence type="ECO:0000256" key="1">
    <source>
        <dbReference type="ARBA" id="ARBA00004651"/>
    </source>
</evidence>
<dbReference type="KEGG" id="tpi:TREPR_2327"/>
<evidence type="ECO:0000256" key="5">
    <source>
        <dbReference type="ARBA" id="ARBA00022960"/>
    </source>
</evidence>
<evidence type="ECO:0000313" key="9">
    <source>
        <dbReference type="EMBL" id="AEF85141.1"/>
    </source>
</evidence>
<evidence type="ECO:0000256" key="6">
    <source>
        <dbReference type="ARBA" id="ARBA00022989"/>
    </source>
</evidence>
<dbReference type="RefSeq" id="WP_015707876.1">
    <property type="nucleotide sequence ID" value="NC_015578.1"/>
</dbReference>
<evidence type="ECO:0000256" key="8">
    <source>
        <dbReference type="SAM" id="Phobius"/>
    </source>
</evidence>
<dbReference type="EMBL" id="CP001843">
    <property type="protein sequence ID" value="AEF85141.1"/>
    <property type="molecule type" value="Genomic_DNA"/>
</dbReference>
<dbReference type="GO" id="GO:0008360">
    <property type="term" value="P:regulation of cell shape"/>
    <property type="evidence" value="ECO:0007669"/>
    <property type="project" value="UniProtKB-KW"/>
</dbReference>
<keyword evidence="7 8" id="KW-0472">Membrane</keyword>
<dbReference type="OrthoDB" id="5184389at2"/>
<dbReference type="Pfam" id="PF04093">
    <property type="entry name" value="MreD"/>
    <property type="match status" value="1"/>
</dbReference>
<evidence type="ECO:0000313" key="10">
    <source>
        <dbReference type="Proteomes" id="UP000009223"/>
    </source>
</evidence>
<dbReference type="InterPro" id="IPR007227">
    <property type="entry name" value="Cell_shape_determining_MreD"/>
</dbReference>
<dbReference type="eggNOG" id="COG2891">
    <property type="taxonomic scope" value="Bacteria"/>
</dbReference>
<evidence type="ECO:0000256" key="7">
    <source>
        <dbReference type="ARBA" id="ARBA00023136"/>
    </source>
</evidence>
<dbReference type="HOGENOM" id="CLU_132534_2_2_12"/>
<evidence type="ECO:0000256" key="3">
    <source>
        <dbReference type="ARBA" id="ARBA00022475"/>
    </source>
</evidence>
<gene>
    <name evidence="9" type="primary">mreD</name>
    <name evidence="9" type="ordered locus">TREPR_2327</name>
</gene>
<feature type="transmembrane region" description="Helical" evidence="8">
    <location>
        <begin position="97"/>
        <end position="130"/>
    </location>
</feature>
<name>F5YHX9_TREPZ</name>
<accession>F5YHX9</accession>
<dbReference type="STRING" id="545694.TREPR_2327"/>
<sequence length="167" mass="17942">MGKNVIWATIFALIAAILQSTLLSRLAVYHAVPDLALGILVFSAYNNGTMTGQLTGFFSGLLLDFLSAAPLGLNTFVRTIIGASAGLMKGSFFLDTLLLPMALCGASTLVKALSFWILHILFASAVPTYIALSPTLWVEFTLNTLLAPFLFALLKLFKSLLVEGRNL</sequence>
<dbReference type="Proteomes" id="UP000009223">
    <property type="component" value="Chromosome"/>
</dbReference>
<comment type="subcellular location">
    <subcellularLocation>
        <location evidence="1">Cell membrane</location>
        <topology evidence="1">Multi-pass membrane protein</topology>
    </subcellularLocation>
</comment>
<dbReference type="NCBIfam" id="TIGR03426">
    <property type="entry name" value="shape_MreD"/>
    <property type="match status" value="1"/>
</dbReference>
<reference evidence="10" key="1">
    <citation type="submission" date="2009-12" db="EMBL/GenBank/DDBJ databases">
        <title>Complete sequence of Treponema primitia strain ZAS-2.</title>
        <authorList>
            <person name="Tetu S.G."/>
            <person name="Matson E."/>
            <person name="Ren Q."/>
            <person name="Seshadri R."/>
            <person name="Elbourne L."/>
            <person name="Hassan K.A."/>
            <person name="Durkin A."/>
            <person name="Radune D."/>
            <person name="Mohamoud Y."/>
            <person name="Shay R."/>
            <person name="Jin S."/>
            <person name="Zhang X."/>
            <person name="Lucey K."/>
            <person name="Ballor N.R."/>
            <person name="Ottesen E."/>
            <person name="Rosenthal R."/>
            <person name="Allen A."/>
            <person name="Leadbetter J.R."/>
            <person name="Paulsen I.T."/>
        </authorList>
    </citation>
    <scope>NUCLEOTIDE SEQUENCE [LARGE SCALE GENOMIC DNA]</scope>
    <source>
        <strain evidence="10">ATCC BAA-887 / DSM 12427 / ZAS-2</strain>
    </source>
</reference>
<keyword evidence="3" id="KW-1003">Cell membrane</keyword>
<reference evidence="9 10" key="2">
    <citation type="journal article" date="2011" name="ISME J.">
        <title>RNA-seq reveals cooperative metabolic interactions between two termite-gut spirochete species in co-culture.</title>
        <authorList>
            <person name="Rosenthal A.Z."/>
            <person name="Matson E.G."/>
            <person name="Eldar A."/>
            <person name="Leadbetter J.R."/>
        </authorList>
    </citation>
    <scope>NUCLEOTIDE SEQUENCE [LARGE SCALE GENOMIC DNA]</scope>
    <source>
        <strain evidence="10">ATCC BAA-887 / DSM 12427 / ZAS-2</strain>
    </source>
</reference>
<organism evidence="9 10">
    <name type="scientific">Treponema primitia (strain ATCC BAA-887 / DSM 12427 / ZAS-2)</name>
    <dbReference type="NCBI Taxonomy" id="545694"/>
    <lineage>
        <taxon>Bacteria</taxon>
        <taxon>Pseudomonadati</taxon>
        <taxon>Spirochaetota</taxon>
        <taxon>Spirochaetia</taxon>
        <taxon>Spirochaetales</taxon>
        <taxon>Treponemataceae</taxon>
        <taxon>Treponema</taxon>
    </lineage>
</organism>
<protein>
    <submittedName>
        <fullName evidence="9">Rod shape-determining protein MreD</fullName>
    </submittedName>
</protein>
<evidence type="ECO:0000256" key="2">
    <source>
        <dbReference type="ARBA" id="ARBA00007776"/>
    </source>
</evidence>
<keyword evidence="10" id="KW-1185">Reference proteome</keyword>